<comment type="caution">
    <text evidence="1">The sequence shown here is derived from an EMBL/GenBank/DDBJ whole genome shotgun (WGS) entry which is preliminary data.</text>
</comment>
<organism evidence="1 2">
    <name type="scientific">Catenulispora subtropica</name>
    <dbReference type="NCBI Taxonomy" id="450798"/>
    <lineage>
        <taxon>Bacteria</taxon>
        <taxon>Bacillati</taxon>
        <taxon>Actinomycetota</taxon>
        <taxon>Actinomycetes</taxon>
        <taxon>Catenulisporales</taxon>
        <taxon>Catenulisporaceae</taxon>
        <taxon>Catenulispora</taxon>
    </lineage>
</organism>
<name>A0ABN2QPM9_9ACTN</name>
<proteinExistence type="predicted"/>
<dbReference type="EMBL" id="BAAAQM010000003">
    <property type="protein sequence ID" value="GAA1955855.1"/>
    <property type="molecule type" value="Genomic_DNA"/>
</dbReference>
<protein>
    <submittedName>
        <fullName evidence="1">Uncharacterized protein</fullName>
    </submittedName>
</protein>
<sequence length="91" mass="9952">MREQDGDRLQPVLPDHLLDAGGGVLAGIDDHALLPGAGRHEIAVRTQASGWESGDKHARPTLRSAVRRFSLRRLPGAADPLRTHWKLTADF</sequence>
<evidence type="ECO:0000313" key="2">
    <source>
        <dbReference type="Proteomes" id="UP001499854"/>
    </source>
</evidence>
<gene>
    <name evidence="1" type="ORF">GCM10009838_09500</name>
</gene>
<keyword evidence="2" id="KW-1185">Reference proteome</keyword>
<dbReference type="Proteomes" id="UP001499854">
    <property type="component" value="Unassembled WGS sequence"/>
</dbReference>
<evidence type="ECO:0000313" key="1">
    <source>
        <dbReference type="EMBL" id="GAA1955855.1"/>
    </source>
</evidence>
<accession>A0ABN2QPM9</accession>
<reference evidence="1 2" key="1">
    <citation type="journal article" date="2019" name="Int. J. Syst. Evol. Microbiol.">
        <title>The Global Catalogue of Microorganisms (GCM) 10K type strain sequencing project: providing services to taxonomists for standard genome sequencing and annotation.</title>
        <authorList>
            <consortium name="The Broad Institute Genomics Platform"/>
            <consortium name="The Broad Institute Genome Sequencing Center for Infectious Disease"/>
            <person name="Wu L."/>
            <person name="Ma J."/>
        </authorList>
    </citation>
    <scope>NUCLEOTIDE SEQUENCE [LARGE SCALE GENOMIC DNA]</scope>
    <source>
        <strain evidence="1 2">JCM 16013</strain>
    </source>
</reference>